<gene>
    <name evidence="3" type="primary">RvY_12420-1</name>
    <name evidence="3" type="synonym">RvY_12420.1</name>
    <name evidence="3" type="ORF">RvY_12420</name>
</gene>
<keyword evidence="4" id="KW-1185">Reference proteome</keyword>
<protein>
    <submittedName>
        <fullName evidence="3">Uncharacterized protein</fullName>
    </submittedName>
</protein>
<sequence>MVVLSKQTQDWLQHVTASDIKVCVLGLTLTTDSPKLLWLTVTCGLVSVGLISGRSRSFLLKVWRQTCAYVSRLLYPPLPTELPPPTACANRQRGSTSGLPLLKMGQKMTVITSVQLDTDPEVDQILMSSYEVVDRPRLRPAMKDAQTSPLTIQHLDVGINTIVSRKSRGCSPLSVGELSDHDELLLIFGEASGNGEGGINGGTSGSFLDGGQGDHSELYEKLEKIQKQLQEANQEMDQTMNRMAELSQKHFYAQESPYMPAEEEASSQLDYGHVLDKLRAIQGGAWERQPAAQSSADSAHNGLIWEDEFAGPPLGTNCAIKPVRYSLDNLTLWQSELGLYSNLHTPHNRYSLPPQSSFNSTPMPKNLFPTPVCTPSPILSPVQPAAHSNNNKHCLQCLLEAGDFDKATEKSEGKPERPLSAPGRSSYSSLSSTCCGASVSCDCCMSSASSPLHCPSHGHTCRSVPLGSPPAHRSPLHDRVPKMKQPQQQPA</sequence>
<evidence type="ECO:0000313" key="4">
    <source>
        <dbReference type="Proteomes" id="UP000186922"/>
    </source>
</evidence>
<evidence type="ECO:0000256" key="1">
    <source>
        <dbReference type="SAM" id="Coils"/>
    </source>
</evidence>
<feature type="coiled-coil region" evidence="1">
    <location>
        <begin position="215"/>
        <end position="249"/>
    </location>
</feature>
<dbReference type="EMBL" id="BDGG01000007">
    <property type="protein sequence ID" value="GAV01761.1"/>
    <property type="molecule type" value="Genomic_DNA"/>
</dbReference>
<feature type="compositionally biased region" description="Low complexity" evidence="2">
    <location>
        <begin position="418"/>
        <end position="427"/>
    </location>
</feature>
<dbReference type="Proteomes" id="UP000186922">
    <property type="component" value="Unassembled WGS sequence"/>
</dbReference>
<evidence type="ECO:0000256" key="2">
    <source>
        <dbReference type="SAM" id="MobiDB-lite"/>
    </source>
</evidence>
<accession>A0A1D1VLG2</accession>
<feature type="region of interest" description="Disordered" evidence="2">
    <location>
        <begin position="464"/>
        <end position="491"/>
    </location>
</feature>
<feature type="region of interest" description="Disordered" evidence="2">
    <location>
        <begin position="408"/>
        <end position="427"/>
    </location>
</feature>
<evidence type="ECO:0000313" key="3">
    <source>
        <dbReference type="EMBL" id="GAV01761.1"/>
    </source>
</evidence>
<dbReference type="AlphaFoldDB" id="A0A1D1VLG2"/>
<comment type="caution">
    <text evidence="3">The sequence shown here is derived from an EMBL/GenBank/DDBJ whole genome shotgun (WGS) entry which is preliminary data.</text>
</comment>
<organism evidence="3 4">
    <name type="scientific">Ramazzottius varieornatus</name>
    <name type="common">Water bear</name>
    <name type="synonym">Tardigrade</name>
    <dbReference type="NCBI Taxonomy" id="947166"/>
    <lineage>
        <taxon>Eukaryota</taxon>
        <taxon>Metazoa</taxon>
        <taxon>Ecdysozoa</taxon>
        <taxon>Tardigrada</taxon>
        <taxon>Eutardigrada</taxon>
        <taxon>Parachela</taxon>
        <taxon>Hypsibioidea</taxon>
        <taxon>Ramazzottiidae</taxon>
        <taxon>Ramazzottius</taxon>
    </lineage>
</organism>
<name>A0A1D1VLG2_RAMVA</name>
<reference evidence="3 4" key="1">
    <citation type="journal article" date="2016" name="Nat. Commun.">
        <title>Extremotolerant tardigrade genome and improved radiotolerance of human cultured cells by tardigrade-unique protein.</title>
        <authorList>
            <person name="Hashimoto T."/>
            <person name="Horikawa D.D."/>
            <person name="Saito Y."/>
            <person name="Kuwahara H."/>
            <person name="Kozuka-Hata H."/>
            <person name="Shin-I T."/>
            <person name="Minakuchi Y."/>
            <person name="Ohishi K."/>
            <person name="Motoyama A."/>
            <person name="Aizu T."/>
            <person name="Enomoto A."/>
            <person name="Kondo K."/>
            <person name="Tanaka S."/>
            <person name="Hara Y."/>
            <person name="Koshikawa S."/>
            <person name="Sagara H."/>
            <person name="Miura T."/>
            <person name="Yokobori S."/>
            <person name="Miyagawa K."/>
            <person name="Suzuki Y."/>
            <person name="Kubo T."/>
            <person name="Oyama M."/>
            <person name="Kohara Y."/>
            <person name="Fujiyama A."/>
            <person name="Arakawa K."/>
            <person name="Katayama T."/>
            <person name="Toyoda A."/>
            <person name="Kunieda T."/>
        </authorList>
    </citation>
    <scope>NUCLEOTIDE SEQUENCE [LARGE SCALE GENOMIC DNA]</scope>
    <source>
        <strain evidence="3 4">YOKOZUNA-1</strain>
    </source>
</reference>
<keyword evidence="1" id="KW-0175">Coiled coil</keyword>
<feature type="compositionally biased region" description="Basic and acidic residues" evidence="2">
    <location>
        <begin position="408"/>
        <end position="417"/>
    </location>
</feature>
<proteinExistence type="predicted"/>
<dbReference type="OrthoDB" id="10070382at2759"/>